<protein>
    <submittedName>
        <fullName evidence="3">Uncharacterized protein</fullName>
    </submittedName>
</protein>
<dbReference type="AlphaFoldDB" id="A0A1J5QJK9"/>
<gene>
    <name evidence="3" type="ORF">GALL_345280</name>
</gene>
<evidence type="ECO:0000256" key="2">
    <source>
        <dbReference type="SAM" id="Phobius"/>
    </source>
</evidence>
<accession>A0A1J5QJK9</accession>
<keyword evidence="2" id="KW-0472">Membrane</keyword>
<feature type="region of interest" description="Disordered" evidence="1">
    <location>
        <begin position="1"/>
        <end position="20"/>
    </location>
</feature>
<feature type="transmembrane region" description="Helical" evidence="2">
    <location>
        <begin position="52"/>
        <end position="73"/>
    </location>
</feature>
<reference evidence="3" key="1">
    <citation type="submission" date="2016-10" db="EMBL/GenBank/DDBJ databases">
        <title>Sequence of Gallionella enrichment culture.</title>
        <authorList>
            <person name="Poehlein A."/>
            <person name="Muehling M."/>
            <person name="Daniel R."/>
        </authorList>
    </citation>
    <scope>NUCLEOTIDE SEQUENCE</scope>
</reference>
<keyword evidence="2" id="KW-0812">Transmembrane</keyword>
<evidence type="ECO:0000256" key="1">
    <source>
        <dbReference type="SAM" id="MobiDB-lite"/>
    </source>
</evidence>
<comment type="caution">
    <text evidence="3">The sequence shown here is derived from an EMBL/GenBank/DDBJ whole genome shotgun (WGS) entry which is preliminary data.</text>
</comment>
<keyword evidence="2" id="KW-1133">Transmembrane helix</keyword>
<organism evidence="3">
    <name type="scientific">mine drainage metagenome</name>
    <dbReference type="NCBI Taxonomy" id="410659"/>
    <lineage>
        <taxon>unclassified sequences</taxon>
        <taxon>metagenomes</taxon>
        <taxon>ecological metagenomes</taxon>
    </lineage>
</organism>
<sequence>MAWSGDARCREDSGTPVRHGTSSIRLWWRHVRAPSPGGGAAQVPGESERGDVPGWVLVTLMTAGLVIALWAIAGPALQSVFESAIAQVTGSHP</sequence>
<name>A0A1J5QJK9_9ZZZZ</name>
<evidence type="ECO:0000313" key="3">
    <source>
        <dbReference type="EMBL" id="OIQ83678.1"/>
    </source>
</evidence>
<dbReference type="EMBL" id="MLJW01000682">
    <property type="protein sequence ID" value="OIQ83678.1"/>
    <property type="molecule type" value="Genomic_DNA"/>
</dbReference>
<proteinExistence type="predicted"/>